<accession>A0A4Y2MDC8</accession>
<dbReference type="EMBL" id="BGPR01007205">
    <property type="protein sequence ID" value="GBN25138.1"/>
    <property type="molecule type" value="Genomic_DNA"/>
</dbReference>
<sequence length="124" mass="13978">MRSCRVNLGTPVTGLLTARCAKPHGERHSCTHQPLRVTIKIVDGFNVKHYNGVVSLDVRKAFDRMWHHGLIVKLITYKFPDYLILILRNSEPTGNSKSVSITLSPQWATYKQGDHKEAPSARLS</sequence>
<dbReference type="AlphaFoldDB" id="A0A4Y2MDC8"/>
<gene>
    <name evidence="1" type="ORF">AVEN_200189_1</name>
</gene>
<evidence type="ECO:0000313" key="1">
    <source>
        <dbReference type="EMBL" id="GBN25138.1"/>
    </source>
</evidence>
<reference evidence="1 2" key="1">
    <citation type="journal article" date="2019" name="Sci. Rep.">
        <title>Orb-weaving spider Araneus ventricosus genome elucidates the spidroin gene catalogue.</title>
        <authorList>
            <person name="Kono N."/>
            <person name="Nakamura H."/>
            <person name="Ohtoshi R."/>
            <person name="Moran D.A.P."/>
            <person name="Shinohara A."/>
            <person name="Yoshida Y."/>
            <person name="Fujiwara M."/>
            <person name="Mori M."/>
            <person name="Tomita M."/>
            <person name="Arakawa K."/>
        </authorList>
    </citation>
    <scope>NUCLEOTIDE SEQUENCE [LARGE SCALE GENOMIC DNA]</scope>
</reference>
<name>A0A4Y2MDC8_ARAVE</name>
<protein>
    <submittedName>
        <fullName evidence="1">Uncharacterized protein</fullName>
    </submittedName>
</protein>
<dbReference type="OrthoDB" id="10065625at2759"/>
<comment type="caution">
    <text evidence="1">The sequence shown here is derived from an EMBL/GenBank/DDBJ whole genome shotgun (WGS) entry which is preliminary data.</text>
</comment>
<organism evidence="1 2">
    <name type="scientific">Araneus ventricosus</name>
    <name type="common">Orbweaver spider</name>
    <name type="synonym">Epeira ventricosa</name>
    <dbReference type="NCBI Taxonomy" id="182803"/>
    <lineage>
        <taxon>Eukaryota</taxon>
        <taxon>Metazoa</taxon>
        <taxon>Ecdysozoa</taxon>
        <taxon>Arthropoda</taxon>
        <taxon>Chelicerata</taxon>
        <taxon>Arachnida</taxon>
        <taxon>Araneae</taxon>
        <taxon>Araneomorphae</taxon>
        <taxon>Entelegynae</taxon>
        <taxon>Araneoidea</taxon>
        <taxon>Araneidae</taxon>
        <taxon>Araneus</taxon>
    </lineage>
</organism>
<keyword evidence="2" id="KW-1185">Reference proteome</keyword>
<dbReference type="Proteomes" id="UP000499080">
    <property type="component" value="Unassembled WGS sequence"/>
</dbReference>
<proteinExistence type="predicted"/>
<evidence type="ECO:0000313" key="2">
    <source>
        <dbReference type="Proteomes" id="UP000499080"/>
    </source>
</evidence>